<accession>A0A6C2UPA0</accession>
<evidence type="ECO:0000256" key="7">
    <source>
        <dbReference type="ARBA" id="ARBA00023136"/>
    </source>
</evidence>
<keyword evidence="5 8" id="KW-0812">Transmembrane</keyword>
<proteinExistence type="inferred from homology"/>
<feature type="transmembrane region" description="Helical" evidence="8">
    <location>
        <begin position="115"/>
        <end position="137"/>
    </location>
</feature>
<feature type="transmembrane region" description="Helical" evidence="8">
    <location>
        <begin position="340"/>
        <end position="364"/>
    </location>
</feature>
<dbReference type="GO" id="GO:0006814">
    <property type="term" value="P:sodium ion transport"/>
    <property type="evidence" value="ECO:0007669"/>
    <property type="project" value="InterPro"/>
</dbReference>
<evidence type="ECO:0000313" key="9">
    <source>
        <dbReference type="EMBL" id="VGO21899.1"/>
    </source>
</evidence>
<dbReference type="AlphaFoldDB" id="A0A6C2UPA0"/>
<keyword evidence="7 8" id="KW-0472">Membrane</keyword>
<dbReference type="GO" id="GO:0005886">
    <property type="term" value="C:plasma membrane"/>
    <property type="evidence" value="ECO:0007669"/>
    <property type="project" value="UniProtKB-SubCell"/>
</dbReference>
<keyword evidence="6 8" id="KW-1133">Transmembrane helix</keyword>
<dbReference type="Proteomes" id="UP000346198">
    <property type="component" value="Unassembled WGS sequence"/>
</dbReference>
<feature type="transmembrane region" description="Helical" evidence="8">
    <location>
        <begin position="289"/>
        <end position="308"/>
    </location>
</feature>
<protein>
    <submittedName>
        <fullName evidence="9">Putative symporter YjmB</fullName>
    </submittedName>
</protein>
<dbReference type="EMBL" id="CAAHFH010000002">
    <property type="protein sequence ID" value="VGO21899.1"/>
    <property type="molecule type" value="Genomic_DNA"/>
</dbReference>
<comment type="subcellular location">
    <subcellularLocation>
        <location evidence="1">Cell membrane</location>
        <topology evidence="1">Multi-pass membrane protein</topology>
    </subcellularLocation>
</comment>
<name>A0A6C2UPA0_9BACT</name>
<dbReference type="PROSITE" id="PS00872">
    <property type="entry name" value="NA_GALACTOSIDE_SYMP"/>
    <property type="match status" value="1"/>
</dbReference>
<dbReference type="PANTHER" id="PTHR11328">
    <property type="entry name" value="MAJOR FACILITATOR SUPERFAMILY DOMAIN-CONTAINING PROTEIN"/>
    <property type="match status" value="1"/>
</dbReference>
<keyword evidence="10" id="KW-1185">Reference proteome</keyword>
<feature type="transmembrane region" description="Helical" evidence="8">
    <location>
        <begin position="157"/>
        <end position="182"/>
    </location>
</feature>
<evidence type="ECO:0000256" key="6">
    <source>
        <dbReference type="ARBA" id="ARBA00022989"/>
    </source>
</evidence>
<sequence length="480" mass="52726">MGTAQQDKVPFYEKSALGVGALAAFFGYAGVSILAYPVYNMMLGVSAAWIGVALMIPRLWDAITDPVMGKISDNFHSRLGRRKPFIVGGAISMGILFALLWHVPTGWSDQLKITYFIVMQLLYFTAYTVFSVPYNALTYEMTPDYNERTRVMAFCAFFHKTGELLGGWMLPIATALGIWLVADAQELNMSGVQAMGWIVGVVIMLGIGSMPGLIVKERFKKKTQVQQKVKLWDSIKGSCSSPAFLILVAIIVLNTLSGVLAMGIDQYLLVYFMNNGDMAAGLIQKGLLTSGYGIVGFASIPVITWLAGKFGKKGSLFFVYGLMVFGGIMKWFIFTPGHPIFYIGKVAIDPIILIDPLLCGPMWVAVKIMLASMMADICDEDELKHDQRREGMFSAVFSWIEKMVVSLAYLGTGFALALAHFNPELGGAQAPETFTRMRLFLAGAPALTAIFAIVALFFYPITAKRAANTRQQLEDRRGTV</sequence>
<evidence type="ECO:0000256" key="1">
    <source>
        <dbReference type="ARBA" id="ARBA00004651"/>
    </source>
</evidence>
<feature type="transmembrane region" description="Helical" evidence="8">
    <location>
        <begin position="439"/>
        <end position="461"/>
    </location>
</feature>
<feature type="transmembrane region" description="Helical" evidence="8">
    <location>
        <begin position="393"/>
        <end position="419"/>
    </location>
</feature>
<dbReference type="GO" id="GO:0008643">
    <property type="term" value="P:carbohydrate transport"/>
    <property type="evidence" value="ECO:0007669"/>
    <property type="project" value="InterPro"/>
</dbReference>
<organism evidence="9 10">
    <name type="scientific">Pontiella sulfatireligans</name>
    <dbReference type="NCBI Taxonomy" id="2750658"/>
    <lineage>
        <taxon>Bacteria</taxon>
        <taxon>Pseudomonadati</taxon>
        <taxon>Kiritimatiellota</taxon>
        <taxon>Kiritimatiellia</taxon>
        <taxon>Kiritimatiellales</taxon>
        <taxon>Pontiellaceae</taxon>
        <taxon>Pontiella</taxon>
    </lineage>
</organism>
<dbReference type="InterPro" id="IPR036259">
    <property type="entry name" value="MFS_trans_sf"/>
</dbReference>
<dbReference type="PANTHER" id="PTHR11328:SF24">
    <property type="entry name" value="MAJOR FACILITATOR SUPERFAMILY (MFS) PROFILE DOMAIN-CONTAINING PROTEIN"/>
    <property type="match status" value="1"/>
</dbReference>
<keyword evidence="3" id="KW-0813">Transport</keyword>
<dbReference type="InterPro" id="IPR039672">
    <property type="entry name" value="MFS_2"/>
</dbReference>
<feature type="transmembrane region" description="Helical" evidence="8">
    <location>
        <begin position="244"/>
        <end position="269"/>
    </location>
</feature>
<dbReference type="SUPFAM" id="SSF103473">
    <property type="entry name" value="MFS general substrate transporter"/>
    <property type="match status" value="1"/>
</dbReference>
<reference evidence="9 10" key="1">
    <citation type="submission" date="2019-04" db="EMBL/GenBank/DDBJ databases">
        <authorList>
            <person name="Van Vliet M D."/>
        </authorList>
    </citation>
    <scope>NUCLEOTIDE SEQUENCE [LARGE SCALE GENOMIC DNA]</scope>
    <source>
        <strain evidence="9 10">F21</strain>
    </source>
</reference>
<dbReference type="Gene3D" id="1.20.1250.20">
    <property type="entry name" value="MFS general substrate transporter like domains"/>
    <property type="match status" value="2"/>
</dbReference>
<dbReference type="Pfam" id="PF13347">
    <property type="entry name" value="MFS_2"/>
    <property type="match status" value="1"/>
</dbReference>
<dbReference type="InterPro" id="IPR018043">
    <property type="entry name" value="Na/Gal_symport_CS"/>
</dbReference>
<dbReference type="RefSeq" id="WP_168433448.1">
    <property type="nucleotide sequence ID" value="NZ_CAAHFH010000002.1"/>
</dbReference>
<evidence type="ECO:0000256" key="2">
    <source>
        <dbReference type="ARBA" id="ARBA00009617"/>
    </source>
</evidence>
<keyword evidence="4" id="KW-1003">Cell membrane</keyword>
<comment type="similarity">
    <text evidence="2">Belongs to the sodium:galactoside symporter (TC 2.A.2) family.</text>
</comment>
<feature type="transmembrane region" description="Helical" evidence="8">
    <location>
        <begin position="315"/>
        <end position="334"/>
    </location>
</feature>
<feature type="transmembrane region" description="Helical" evidence="8">
    <location>
        <begin position="84"/>
        <end position="103"/>
    </location>
</feature>
<dbReference type="GO" id="GO:0015293">
    <property type="term" value="F:symporter activity"/>
    <property type="evidence" value="ECO:0007669"/>
    <property type="project" value="InterPro"/>
</dbReference>
<evidence type="ECO:0000256" key="4">
    <source>
        <dbReference type="ARBA" id="ARBA00022475"/>
    </source>
</evidence>
<feature type="transmembrane region" description="Helical" evidence="8">
    <location>
        <begin position="194"/>
        <end position="215"/>
    </location>
</feature>
<feature type="transmembrane region" description="Helical" evidence="8">
    <location>
        <begin position="16"/>
        <end position="36"/>
    </location>
</feature>
<evidence type="ECO:0000256" key="5">
    <source>
        <dbReference type="ARBA" id="ARBA00022692"/>
    </source>
</evidence>
<evidence type="ECO:0000313" key="10">
    <source>
        <dbReference type="Proteomes" id="UP000346198"/>
    </source>
</evidence>
<evidence type="ECO:0000256" key="8">
    <source>
        <dbReference type="SAM" id="Phobius"/>
    </source>
</evidence>
<evidence type="ECO:0000256" key="3">
    <source>
        <dbReference type="ARBA" id="ARBA00022448"/>
    </source>
</evidence>
<gene>
    <name evidence="9" type="primary">yjmB_4</name>
    <name evidence="9" type="ORF">SCARR_03979</name>
</gene>